<keyword evidence="5 9" id="KW-0031">Aminopeptidase</keyword>
<dbReference type="InterPro" id="IPR008979">
    <property type="entry name" value="Galactose-bd-like_sf"/>
</dbReference>
<dbReference type="NCBIfam" id="NF003781">
    <property type="entry name" value="PRK05371.1-2"/>
    <property type="match status" value="1"/>
</dbReference>
<dbReference type="Gene3D" id="2.60.120.260">
    <property type="entry name" value="Galactose-binding domain-like"/>
    <property type="match status" value="1"/>
</dbReference>
<evidence type="ECO:0000256" key="3">
    <source>
        <dbReference type="ARBA" id="ARBA00010819"/>
    </source>
</evidence>
<dbReference type="InterPro" id="IPR005674">
    <property type="entry name" value="CocE/Ser_esterase"/>
</dbReference>
<dbReference type="GO" id="GO:0006508">
    <property type="term" value="P:proteolysis"/>
    <property type="evidence" value="ECO:0007669"/>
    <property type="project" value="UniProtKB-KW"/>
</dbReference>
<accession>A0A5P0ZIQ2</accession>
<dbReference type="EC" id="3.4.14.11" evidence="9"/>
<evidence type="ECO:0000256" key="6">
    <source>
        <dbReference type="ARBA" id="ARBA00022670"/>
    </source>
</evidence>
<dbReference type="GO" id="GO:0004177">
    <property type="term" value="F:aminopeptidase activity"/>
    <property type="evidence" value="ECO:0007669"/>
    <property type="project" value="UniProtKB-KW"/>
</dbReference>
<evidence type="ECO:0000313" key="13">
    <source>
        <dbReference type="Proteomes" id="UP000380386"/>
    </source>
</evidence>
<dbReference type="InterPro" id="IPR029058">
    <property type="entry name" value="AB_hydrolase_fold"/>
</dbReference>
<evidence type="ECO:0000313" key="12">
    <source>
        <dbReference type="EMBL" id="MQS52973.1"/>
    </source>
</evidence>
<dbReference type="SUPFAM" id="SSF53474">
    <property type="entry name" value="alpha/beta-Hydrolases"/>
    <property type="match status" value="1"/>
</dbReference>
<comment type="function">
    <text evidence="2 9">Removes N-terminal dipeptides sequentially from polypeptides having unsubstituted N-termini provided that the penultimate residue is proline.</text>
</comment>
<dbReference type="GO" id="GO:0008236">
    <property type="term" value="F:serine-type peptidase activity"/>
    <property type="evidence" value="ECO:0007669"/>
    <property type="project" value="UniProtKB-KW"/>
</dbReference>
<dbReference type="Pfam" id="PF09168">
    <property type="entry name" value="PepX_N"/>
    <property type="match status" value="1"/>
</dbReference>
<dbReference type="InterPro" id="IPR008252">
    <property type="entry name" value="Pept_S15_Xpro"/>
</dbReference>
<dbReference type="Pfam" id="PF08530">
    <property type="entry name" value="PepX_C"/>
    <property type="match status" value="1"/>
</dbReference>
<dbReference type="GO" id="GO:0008239">
    <property type="term" value="F:dipeptidyl-peptidase activity"/>
    <property type="evidence" value="ECO:0007669"/>
    <property type="project" value="UniProtKB-UniRule"/>
</dbReference>
<reference evidence="12 13" key="1">
    <citation type="journal article" date="2019" name="Syst. Appl. Microbiol.">
        <title>Polyphasic characterization of two novel Lactobacillus spp. isolated from blown salami packages: Description of Lactobacillus halodurans sp. nov. and Lactobacillus salsicarnum sp. nov.</title>
        <authorList>
            <person name="Schuster J.A."/>
            <person name="Klingl A."/>
            <person name="Vogel R.F."/>
            <person name="Ehrmann M.A."/>
        </authorList>
    </citation>
    <scope>NUCLEOTIDE SEQUENCE [LARGE SCALE GENOMIC DNA]</scope>
    <source>
        <strain evidence="12 13">TMW 1.2118</strain>
    </source>
</reference>
<comment type="subcellular location">
    <subcellularLocation>
        <location evidence="9">Cytoplasm</location>
    </subcellularLocation>
</comment>
<evidence type="ECO:0000259" key="10">
    <source>
        <dbReference type="SMART" id="SM00939"/>
    </source>
</evidence>
<comment type="similarity">
    <text evidence="3 9">Belongs to the peptidase S15 family.</text>
</comment>
<keyword evidence="8 9" id="KW-0720">Serine protease</keyword>
<feature type="domain" description="X-Prolyl dipeptidyl aminopeptidase PepX N-terminal" evidence="11">
    <location>
        <begin position="1"/>
        <end position="159"/>
    </location>
</feature>
<dbReference type="AlphaFoldDB" id="A0A5P0ZIQ2"/>
<keyword evidence="9" id="KW-0963">Cytoplasm</keyword>
<dbReference type="InterPro" id="IPR000383">
    <property type="entry name" value="Xaa-Pro-like_dom"/>
</dbReference>
<proteinExistence type="inferred from homology"/>
<evidence type="ECO:0000256" key="1">
    <source>
        <dbReference type="ARBA" id="ARBA00000123"/>
    </source>
</evidence>
<dbReference type="SMART" id="SM00940">
    <property type="entry name" value="PepX_N"/>
    <property type="match status" value="1"/>
</dbReference>
<dbReference type="InterPro" id="IPR036313">
    <property type="entry name" value="PepX_N_dom_sf"/>
</dbReference>
<comment type="catalytic activity">
    <reaction evidence="1 9">
        <text>Hydrolyzes Xaa-Pro-|- bonds to release unblocked, N-terminal dipeptides from substrates including Ala-Pro-|-p-nitroanilide and (sequentially) Tyr-Pro-|-Phe-Pro-|-Gly-Pro-|-Ile.</text>
        <dbReference type="EC" id="3.4.14.11"/>
    </reaction>
</comment>
<dbReference type="EMBL" id="VDFM01000009">
    <property type="protein sequence ID" value="MQS52973.1"/>
    <property type="molecule type" value="Genomic_DNA"/>
</dbReference>
<organism evidence="12 13">
    <name type="scientific">Companilactobacillus mishanensis</name>
    <dbReference type="NCBI Taxonomy" id="2486008"/>
    <lineage>
        <taxon>Bacteria</taxon>
        <taxon>Bacillati</taxon>
        <taxon>Bacillota</taxon>
        <taxon>Bacilli</taxon>
        <taxon>Lactobacillales</taxon>
        <taxon>Lactobacillaceae</taxon>
        <taxon>Companilactobacillus</taxon>
    </lineage>
</organism>
<comment type="subunit">
    <text evidence="4 9">Homodimer.</text>
</comment>
<feature type="active site" description="Charge relay system" evidence="9">
    <location>
        <position position="377"/>
    </location>
</feature>
<dbReference type="Pfam" id="PF02129">
    <property type="entry name" value="Peptidase_S15"/>
    <property type="match status" value="1"/>
</dbReference>
<dbReference type="NCBIfam" id="TIGR00976">
    <property type="entry name" value="CocE_NonD"/>
    <property type="match status" value="1"/>
</dbReference>
<evidence type="ECO:0000256" key="9">
    <source>
        <dbReference type="HAMAP-Rule" id="MF_00698"/>
    </source>
</evidence>
<keyword evidence="7 9" id="KW-0378">Hydrolase</keyword>
<dbReference type="SUPFAM" id="SSF81761">
    <property type="entry name" value="X-Prolyl dipeptidyl aminopeptidase PepX, N-terminal domain"/>
    <property type="match status" value="1"/>
</dbReference>
<feature type="domain" description="Xaa-Pro dipeptidyl-peptidase C-terminal" evidence="10">
    <location>
        <begin position="544"/>
        <end position="806"/>
    </location>
</feature>
<dbReference type="OrthoDB" id="319764at2"/>
<dbReference type="SUPFAM" id="SSF49785">
    <property type="entry name" value="Galactose-binding domain-like"/>
    <property type="match status" value="1"/>
</dbReference>
<keyword evidence="6 9" id="KW-0645">Protease</keyword>
<dbReference type="Gene3D" id="3.40.50.1820">
    <property type="entry name" value="alpha/beta hydrolase"/>
    <property type="match status" value="1"/>
</dbReference>
<evidence type="ECO:0000259" key="11">
    <source>
        <dbReference type="SMART" id="SM00940"/>
    </source>
</evidence>
<comment type="caution">
    <text evidence="12">The sequence shown here is derived from an EMBL/GenBank/DDBJ whole genome shotgun (WGS) entry which is preliminary data.</text>
</comment>
<dbReference type="InterPro" id="IPR013736">
    <property type="entry name" value="Xaa-Pro_dipept_C"/>
</dbReference>
<dbReference type="SMART" id="SM00939">
    <property type="entry name" value="PepX_C"/>
    <property type="match status" value="1"/>
</dbReference>
<evidence type="ECO:0000256" key="5">
    <source>
        <dbReference type="ARBA" id="ARBA00022438"/>
    </source>
</evidence>
<feature type="active site" description="Charge relay system" evidence="9">
    <location>
        <position position="497"/>
    </location>
</feature>
<gene>
    <name evidence="9" type="primary">pepX</name>
    <name evidence="12" type="ORF">FHL02_08060</name>
</gene>
<dbReference type="HAMAP" id="MF_00698">
    <property type="entry name" value="Aminopeptidase_S15"/>
    <property type="match status" value="1"/>
</dbReference>
<protein>
    <recommendedName>
        <fullName evidence="9">Xaa-Pro dipeptidyl-peptidase</fullName>
        <ecNumber evidence="9">3.4.14.11</ecNumber>
    </recommendedName>
    <alternativeName>
        <fullName evidence="9">X-Pro dipeptidyl-peptidase</fullName>
    </alternativeName>
    <alternativeName>
        <fullName evidence="9">X-prolyl-dipeptidyl aminopeptidase</fullName>
        <shortName evidence="9">X-PDAP</shortName>
    </alternativeName>
</protein>
<name>A0A5P0ZIQ2_9LACO</name>
<feature type="active site" description="Charge relay system" evidence="9">
    <location>
        <position position="528"/>
    </location>
</feature>
<dbReference type="GO" id="GO:0005737">
    <property type="term" value="C:cytoplasm"/>
    <property type="evidence" value="ECO:0007669"/>
    <property type="project" value="UniProtKB-SubCell"/>
</dbReference>
<dbReference type="Proteomes" id="UP000380386">
    <property type="component" value="Unassembled WGS sequence"/>
</dbReference>
<evidence type="ECO:0000256" key="8">
    <source>
        <dbReference type="ARBA" id="ARBA00022825"/>
    </source>
</evidence>
<evidence type="ECO:0000256" key="2">
    <source>
        <dbReference type="ARBA" id="ARBA00003997"/>
    </source>
</evidence>
<evidence type="ECO:0000256" key="4">
    <source>
        <dbReference type="ARBA" id="ARBA00011738"/>
    </source>
</evidence>
<dbReference type="InterPro" id="IPR015251">
    <property type="entry name" value="PepX_N_dom"/>
</dbReference>
<evidence type="ECO:0000256" key="7">
    <source>
        <dbReference type="ARBA" id="ARBA00022801"/>
    </source>
</evidence>
<sequence length="811" mass="91957">MRNNQFAIKPTNYETQLVELHDVRFLNDTNDNLDDPLSLWISFLKLSFLSAKSDSVFSQKLQSIMATSEQNLQTYINNQKVVSVTAFYNVALQLLGFQPELDFQLNDTLTAMNKIQLKIADHSTDSFNLDELKSAWYWLLATHNKEGQTFIDQLGANGYFVSFYDDKTVKKPLLFNGKTLPVFDPHKLIREVVYVESPQDTDNDGKLDLLKAEILRPAETESGLKVPILYTASPYNQGTNDETGEKLMHNVNVPLKVKVADDNEYKDIEYHAEPKSLPSARKISGETDKADETFSREQSYTLNDYFLARGFAVVYAAGIGTKDSDGVRTTGDSEETTSTISIIEWLAGNRVAFTNKIDNIQIKAWWSNKSVAMTGRSYLGTLATAAATTGVTGLKTVISEAAISSWYDYYRDGGLVIAPGGFPGEDADVLAEETFSRRLQAGDFNRIKDTWEQKLTDITKGQDRDTGDYNTFWDARNYRKNIKNIKADLLLVHGLNDWNVKPRNVEKLWQGVQNLNVSKKIILHQGQHIYINAFRSIDYTDIVNLWLTHELLGIDNDAENILPNVIVQDNVKTESWHSYSNWSSIKNPTINYYLNKNTLSSEKTPAIEKISFSDKLPDSSFNNYCQNIDKWQNDLLSDQKSLIQNNRVIFKTEKLNNEALLDGVAKLNLRVSSSANVGLLSFQLVDYGTSKRFNISPSILKAKGLAETYDWREDDLREFELNTKSTDSKMITKGHINLQNRENNFHAESLSPNEFYDISVELQPTFYKLQAGHQLGLVVYATDFGMTVRGNQDINYTIDMNYSSLIVPIHK</sequence>
<dbReference type="Gene3D" id="1.10.246.70">
    <property type="match status" value="1"/>
</dbReference>
<dbReference type="PRINTS" id="PR00923">
    <property type="entry name" value="LACTOPTASE"/>
</dbReference>
<dbReference type="RefSeq" id="WP_153383516.1">
    <property type="nucleotide sequence ID" value="NZ_VDFM01000009.1"/>
</dbReference>